<evidence type="ECO:0000313" key="1">
    <source>
        <dbReference type="EMBL" id="VFJ14273.1"/>
    </source>
</evidence>
<dbReference type="RefSeq" id="WP_134484531.1">
    <property type="nucleotide sequence ID" value="NZ_LR216287.1"/>
</dbReference>
<dbReference type="EMBL" id="LR216287">
    <property type="protein sequence ID" value="VFJ14273.1"/>
    <property type="molecule type" value="Genomic_DNA"/>
</dbReference>
<organism evidence="1 2">
    <name type="scientific">Candidatus Nitrosocosmicus franklandianus</name>
    <dbReference type="NCBI Taxonomy" id="1798806"/>
    <lineage>
        <taxon>Archaea</taxon>
        <taxon>Nitrososphaerota</taxon>
        <taxon>Nitrososphaeria</taxon>
        <taxon>Nitrososphaerales</taxon>
        <taxon>Nitrososphaeraceae</taxon>
        <taxon>Candidatus Nitrosocosmicus</taxon>
    </lineage>
</organism>
<reference evidence="1 2" key="1">
    <citation type="submission" date="2019-02" db="EMBL/GenBank/DDBJ databases">
        <authorList>
            <person name="Lehtovirta-Morley E L."/>
        </authorList>
    </citation>
    <scope>NUCLEOTIDE SEQUENCE [LARGE SCALE GENOMIC DNA]</scope>
    <source>
        <strain evidence="1">NFRAN1</strain>
    </source>
</reference>
<accession>A0A484IAJ9</accession>
<protein>
    <submittedName>
        <fullName evidence="1">Uncharacterized protein</fullName>
    </submittedName>
</protein>
<sequence length="146" mass="16160">MIRKFSGLIALPLLLIASLSLLDLGKVMGQGLIESEAASSEETSVDPITLINQIRTFLIQASDQYAAQNFDGAVQTVRTAYLDHYEYLEGPLAALNPQLMESTELLIREDLTTAMEDREPVELIQAMVTVINYNLGKAEALFQQQQ</sequence>
<name>A0A484IAJ9_9ARCH</name>
<dbReference type="KEGG" id="nfn:NFRAN_1951"/>
<dbReference type="GeneID" id="39421253"/>
<dbReference type="OrthoDB" id="12289at2157"/>
<keyword evidence="2" id="KW-1185">Reference proteome</keyword>
<proteinExistence type="predicted"/>
<gene>
    <name evidence="1" type="ORF">NFRAN_1951</name>
</gene>
<dbReference type="AlphaFoldDB" id="A0A484IAJ9"/>
<dbReference type="Proteomes" id="UP000294299">
    <property type="component" value="Chromosome NFRAN"/>
</dbReference>
<evidence type="ECO:0000313" key="2">
    <source>
        <dbReference type="Proteomes" id="UP000294299"/>
    </source>
</evidence>